<keyword evidence="5" id="KW-0509">mRNA transport</keyword>
<feature type="compositionally biased region" description="Low complexity" evidence="10">
    <location>
        <begin position="658"/>
        <end position="670"/>
    </location>
</feature>
<dbReference type="PANTHER" id="PTHR23198">
    <property type="entry name" value="NUCLEOPORIN"/>
    <property type="match status" value="1"/>
</dbReference>
<evidence type="ECO:0000256" key="8">
    <source>
        <dbReference type="ARBA" id="ARBA00023132"/>
    </source>
</evidence>
<dbReference type="InterPro" id="IPR037665">
    <property type="entry name" value="Nucleoporin_S59-like"/>
</dbReference>
<dbReference type="GO" id="GO:0017056">
    <property type="term" value="F:structural constituent of nuclear pore"/>
    <property type="evidence" value="ECO:0007669"/>
    <property type="project" value="InterPro"/>
</dbReference>
<dbReference type="Gene3D" id="3.30.1610.10">
    <property type="entry name" value="Peptidase S59, nucleoporin"/>
    <property type="match status" value="1"/>
</dbReference>
<evidence type="ECO:0000256" key="3">
    <source>
        <dbReference type="ARBA" id="ARBA00022448"/>
    </source>
</evidence>
<evidence type="ECO:0000313" key="12">
    <source>
        <dbReference type="EMBL" id="KAK9808458.1"/>
    </source>
</evidence>
<feature type="region of interest" description="Disordered" evidence="10">
    <location>
        <begin position="87"/>
        <end position="108"/>
    </location>
</feature>
<feature type="compositionally biased region" description="Acidic residues" evidence="10">
    <location>
        <begin position="1032"/>
        <end position="1044"/>
    </location>
</feature>
<keyword evidence="9" id="KW-0539">Nucleus</keyword>
<feature type="region of interest" description="Disordered" evidence="10">
    <location>
        <begin position="920"/>
        <end position="1044"/>
    </location>
</feature>
<dbReference type="GO" id="GO:0006405">
    <property type="term" value="P:RNA export from nucleus"/>
    <property type="evidence" value="ECO:0007669"/>
    <property type="project" value="TreeGrafter"/>
</dbReference>
<feature type="domain" description="Peptidase S59" evidence="11">
    <location>
        <begin position="772"/>
        <end position="914"/>
    </location>
</feature>
<keyword evidence="4" id="KW-0068">Autocatalytic cleavage</keyword>
<keyword evidence="7" id="KW-0811">Translocation</keyword>
<evidence type="ECO:0000256" key="7">
    <source>
        <dbReference type="ARBA" id="ARBA00023010"/>
    </source>
</evidence>
<feature type="region of interest" description="Disordered" evidence="10">
    <location>
        <begin position="599"/>
        <end position="765"/>
    </location>
</feature>
<dbReference type="InterPro" id="IPR036903">
    <property type="entry name" value="Nup98_auto-Pept-S59_dom_sf"/>
</dbReference>
<sequence length="1862" mass="192470">MSFGSFGFGASQASQPAFGAGSSSPFGQTAAPFGQQQPATAFGTPQTGGGVFGASSTPAFGGFGASSGASGFGATSNPFGAKPASSPFGGAGFGSPTPAPAPFGASQPAFGQASSSAFGFGGTPSFGGASNAFGASQTPTFGAAASQPAFGAPSSAPAFGASTSTFGAPGSGFGAQGGFGGGFGQQNMSAPTGTRTPGFQRVAVSEPGGANQKGPSQPCYYMTITAQDPYKNKSLEELRWEDYQNGDKGNPNAGASQPGAFGATTAFGASQPASPFGGSPASPFGSAQSSPAMGFGTQQAGAFGGQSSAAFTFQSSSPAGWGTSGQTPAFGATSAPAFGAQPSNPFGANTGGAFGFNKPATSAPSLFGQSSASAFGQSTPSFGGFGTPQASSTPASPFGGTSGFGGGAMFGQSSAAAASPFGGTGFGNTQPSSAGAFSFGTPGQSQPQTGAFGGFNLGQSNASGFGAGTTSGFSFASSPAPSTGAGLFSGFNQPASGTSLFGQQQQGASPGFGVSSPSLFGTPNTNMFGMPQSQPGAGFGGSSLFGTPQQQQPLQQQQQQMGAVAMPSVGVNPYGMLPQPVPVGGGTSDALAELRTGLSSRPLAPLSGSRTLPRTPALFGPRTMSHGLSSGRMRARPPSRLSDVTLFGSAPSSGNLDSSPSKSTTTTFTPRANPREFFLRDPLPSTEAATTNAATTHAAEGSAAPSSSSREGGSGGEGGAGPSRNTTADEVDPQAAGRSDSGGGLSDANARSGKDRRLSDAEVSKVLPKLTKRDYTTEPRLEQLAPMAREDPLLLSRVNNFVVAHKGVGRIRWLQPVDVRGLDLDAIVRLDPGIVEVYLEGSSRASVGEGLNKPAEVTLYGVYKKNKATGQPVTDPEDIEAYRKRLKRLAAGQKSRFVSYEPQGGVWCFEVDHFSRYGLIDNDSDTDEDAAPVPQREAADSDSPHSRVKRRKSPRSTLLRTPGRAGGRTPMSEGEEGDTDGSGMSEGEGQEPVDARKGQPRQPLGSSRVTSPKSSPAHHPFGDTAAMHDDNGIADEEDADEDDDTLVELVGRDRADAMRSDDVIVKMAAQGGVDPREMLDMQAALFPQRAQQTRFRRPMRPRPSAFPAAFTQRGSQAPTAPPRAPAAAAKTPPSVRGLVGPDEDDLEAEGMDVRGPKRGLGATAWVSAQAAPILPPSTPDFGMTAPVPVSDRSPPAIVAGRGWSGLRMPQGETEDRCITQAGLCMGRSCRVGWSPFGFYAHAGMLPDSTPPATARLPKAFGTGIIITHTGAHNPLSPPEALTQLCKQQLELQLQHSEMVGPSTSDKGVPMWRLKCSREHELKALCDSMRQLCTSTADQGGLLPAAKACLEHEAWAWQLVDALFSHIPSSVTVPQAQGTANSEAEVLDEDESQEDVVPAAAEAAATDAALDAAQAMHDDVNGDDVIQGDSADSEQQLRAFRRRRDLVKWLQERGAGPAMKAARGTRSVMLRVAHLLAAGCCTAAAELAARAGNVRLAALIQQGGRCAWARQCARQQVQDWTSQRFLDHINPDTVLVYRLIAGQLDDVIPELDLDWHRAFNLHLWFEGEEQPPTFAAAMSAYSRSVEAGFAPPPTPHYLSLSPSSASSDSKPAAQDICFSLLQLHATQQGGDTVSEGAFMEGCLAAASMTPHKAEGLVQWRLLCILQAIGALDSATGRQQVSKLIAAVVEQLLGTPALSLQEEFEQRMAAEQYSKAHHVLAAVLAPAWLHERNWGKLREALALLQPHAASVHSHEGGLSYATGAGLYELYLMLQDCATDSKAGPADPAEYERFQQQLQMAQPQYDKLLSTSILPQAALQVMASDVARWWAADVPGAHVLGMPLLLPAARITHVVAAAAALAIQS</sequence>
<dbReference type="GO" id="GO:0006606">
    <property type="term" value="P:protein import into nucleus"/>
    <property type="evidence" value="ECO:0007669"/>
    <property type="project" value="TreeGrafter"/>
</dbReference>
<evidence type="ECO:0000313" key="13">
    <source>
        <dbReference type="Proteomes" id="UP001465755"/>
    </source>
</evidence>
<feature type="compositionally biased region" description="Polar residues" evidence="10">
    <location>
        <begin position="14"/>
        <end position="27"/>
    </location>
</feature>
<dbReference type="Gene3D" id="1.10.10.2360">
    <property type="match status" value="1"/>
</dbReference>
<dbReference type="Proteomes" id="UP001465755">
    <property type="component" value="Unassembled WGS sequence"/>
</dbReference>
<comment type="similarity">
    <text evidence="2">Belongs to the nucleoporin GLFG family.</text>
</comment>
<feature type="compositionally biased region" description="Polar residues" evidence="10">
    <location>
        <begin position="1004"/>
        <end position="1014"/>
    </location>
</feature>
<protein>
    <recommendedName>
        <fullName evidence="11">Peptidase S59 domain-containing protein</fullName>
    </recommendedName>
</protein>
<feature type="compositionally biased region" description="Gly residues" evidence="10">
    <location>
        <begin position="712"/>
        <end position="721"/>
    </location>
</feature>
<feature type="region of interest" description="Disordered" evidence="10">
    <location>
        <begin position="531"/>
        <end position="563"/>
    </location>
</feature>
<keyword evidence="3" id="KW-0813">Transport</keyword>
<dbReference type="Pfam" id="PF04096">
    <property type="entry name" value="Nucleoporin2"/>
    <property type="match status" value="1"/>
</dbReference>
<feature type="compositionally biased region" description="Polar residues" evidence="10">
    <location>
        <begin position="34"/>
        <end position="45"/>
    </location>
</feature>
<dbReference type="Pfam" id="PF12110">
    <property type="entry name" value="Nup96"/>
    <property type="match status" value="1"/>
</dbReference>
<dbReference type="InterPro" id="IPR007230">
    <property type="entry name" value="Nup98_auto-Pept-S59_dom"/>
</dbReference>
<keyword evidence="13" id="KW-1185">Reference proteome</keyword>
<keyword evidence="8" id="KW-0906">Nuclear pore complex</keyword>
<feature type="region of interest" description="Disordered" evidence="10">
    <location>
        <begin position="243"/>
        <end position="301"/>
    </location>
</feature>
<dbReference type="SUPFAM" id="SSF82215">
    <property type="entry name" value="C-terminal autoproteolytic domain of nucleoporin nup98"/>
    <property type="match status" value="1"/>
</dbReference>
<dbReference type="Gene3D" id="1.25.40.690">
    <property type="match status" value="1"/>
</dbReference>
<feature type="compositionally biased region" description="Polar residues" evidence="10">
    <location>
        <begin position="187"/>
        <end position="197"/>
    </location>
</feature>
<comment type="subcellular location">
    <subcellularLocation>
        <location evidence="1">Nucleus</location>
        <location evidence="1">Nuclear pore complex</location>
    </subcellularLocation>
</comment>
<evidence type="ECO:0000256" key="2">
    <source>
        <dbReference type="ARBA" id="ARBA00008926"/>
    </source>
</evidence>
<feature type="region of interest" description="Disordered" evidence="10">
    <location>
        <begin position="177"/>
        <end position="199"/>
    </location>
</feature>
<feature type="compositionally biased region" description="Low complexity" evidence="10">
    <location>
        <begin position="686"/>
        <end position="711"/>
    </location>
</feature>
<dbReference type="PANTHER" id="PTHR23198:SF6">
    <property type="entry name" value="NUCLEAR PORE COMPLEX PROTEIN NUP98-NUP96"/>
    <property type="match status" value="1"/>
</dbReference>
<dbReference type="InterPro" id="IPR021967">
    <property type="entry name" value="Nup98_C"/>
</dbReference>
<dbReference type="GO" id="GO:0034398">
    <property type="term" value="P:telomere tethering at nuclear periphery"/>
    <property type="evidence" value="ECO:0007669"/>
    <property type="project" value="TreeGrafter"/>
</dbReference>
<evidence type="ECO:0000259" key="11">
    <source>
        <dbReference type="PROSITE" id="PS51434"/>
    </source>
</evidence>
<evidence type="ECO:0000256" key="6">
    <source>
        <dbReference type="ARBA" id="ARBA00022927"/>
    </source>
</evidence>
<dbReference type="GO" id="GO:0008139">
    <property type="term" value="F:nuclear localization sequence binding"/>
    <property type="evidence" value="ECO:0007669"/>
    <property type="project" value="TreeGrafter"/>
</dbReference>
<feature type="region of interest" description="Disordered" evidence="10">
    <location>
        <begin position="14"/>
        <end position="55"/>
    </location>
</feature>
<evidence type="ECO:0000256" key="10">
    <source>
        <dbReference type="SAM" id="MobiDB-lite"/>
    </source>
</evidence>
<dbReference type="GO" id="GO:0051028">
    <property type="term" value="P:mRNA transport"/>
    <property type="evidence" value="ECO:0007669"/>
    <property type="project" value="UniProtKB-KW"/>
</dbReference>
<dbReference type="GO" id="GO:0000973">
    <property type="term" value="P:post-transcriptional tethering of RNA polymerase II gene DNA at nuclear periphery"/>
    <property type="evidence" value="ECO:0007669"/>
    <property type="project" value="TreeGrafter"/>
</dbReference>
<dbReference type="PROSITE" id="PS51434">
    <property type="entry name" value="NUP_C"/>
    <property type="match status" value="1"/>
</dbReference>
<name>A0AAW1PEW2_9CHLO</name>
<gene>
    <name evidence="12" type="ORF">WJX73_007966</name>
</gene>
<evidence type="ECO:0000256" key="9">
    <source>
        <dbReference type="ARBA" id="ARBA00023242"/>
    </source>
</evidence>
<comment type="caution">
    <text evidence="12">The sequence shown here is derived from an EMBL/GenBank/DDBJ whole genome shotgun (WGS) entry which is preliminary data.</text>
</comment>
<accession>A0AAW1PEW2</accession>
<reference evidence="12 13" key="1">
    <citation type="journal article" date="2024" name="Nat. Commun.">
        <title>Phylogenomics reveals the evolutionary origins of lichenization in chlorophyte algae.</title>
        <authorList>
            <person name="Puginier C."/>
            <person name="Libourel C."/>
            <person name="Otte J."/>
            <person name="Skaloud P."/>
            <person name="Haon M."/>
            <person name="Grisel S."/>
            <person name="Petersen M."/>
            <person name="Berrin J.G."/>
            <person name="Delaux P.M."/>
            <person name="Dal Grande F."/>
            <person name="Keller J."/>
        </authorList>
    </citation>
    <scope>NUCLEOTIDE SEQUENCE [LARGE SCALE GENOMIC DNA]</scope>
    <source>
        <strain evidence="12 13">SAG 2036</strain>
    </source>
</reference>
<evidence type="ECO:0000256" key="1">
    <source>
        <dbReference type="ARBA" id="ARBA00004567"/>
    </source>
</evidence>
<dbReference type="GO" id="GO:0003723">
    <property type="term" value="F:RNA binding"/>
    <property type="evidence" value="ECO:0007669"/>
    <property type="project" value="TreeGrafter"/>
</dbReference>
<feature type="region of interest" description="Disordered" evidence="10">
    <location>
        <begin position="378"/>
        <end position="399"/>
    </location>
</feature>
<keyword evidence="6" id="KW-0653">Protein transport</keyword>
<organism evidence="12 13">
    <name type="scientific">Symbiochloris irregularis</name>
    <dbReference type="NCBI Taxonomy" id="706552"/>
    <lineage>
        <taxon>Eukaryota</taxon>
        <taxon>Viridiplantae</taxon>
        <taxon>Chlorophyta</taxon>
        <taxon>core chlorophytes</taxon>
        <taxon>Trebouxiophyceae</taxon>
        <taxon>Trebouxiales</taxon>
        <taxon>Trebouxiaceae</taxon>
        <taxon>Symbiochloris</taxon>
    </lineage>
</organism>
<proteinExistence type="inferred from homology"/>
<feature type="compositionally biased region" description="Basic and acidic residues" evidence="10">
    <location>
        <begin position="752"/>
        <end position="763"/>
    </location>
</feature>
<evidence type="ECO:0000256" key="4">
    <source>
        <dbReference type="ARBA" id="ARBA00022813"/>
    </source>
</evidence>
<feature type="region of interest" description="Disordered" evidence="10">
    <location>
        <begin position="318"/>
        <end position="346"/>
    </location>
</feature>
<dbReference type="GO" id="GO:0044614">
    <property type="term" value="C:nuclear pore cytoplasmic filaments"/>
    <property type="evidence" value="ECO:0007669"/>
    <property type="project" value="TreeGrafter"/>
</dbReference>
<feature type="region of interest" description="Disordered" evidence="10">
    <location>
        <begin position="1090"/>
        <end position="1139"/>
    </location>
</feature>
<dbReference type="EMBL" id="JALJOQ010000023">
    <property type="protein sequence ID" value="KAK9808458.1"/>
    <property type="molecule type" value="Genomic_DNA"/>
</dbReference>
<evidence type="ECO:0000256" key="5">
    <source>
        <dbReference type="ARBA" id="ARBA00022816"/>
    </source>
</evidence>
<feature type="compositionally biased region" description="Low complexity" evidence="10">
    <location>
        <begin position="259"/>
        <end position="301"/>
    </location>
</feature>
<feature type="compositionally biased region" description="Low complexity" evidence="10">
    <location>
        <begin position="548"/>
        <end position="560"/>
    </location>
</feature>